<dbReference type="EMBL" id="CP163441">
    <property type="protein sequence ID" value="XDQ42005.1"/>
    <property type="molecule type" value="Genomic_DNA"/>
</dbReference>
<organism evidence="2">
    <name type="scientific">Streptomyces sp. R39</name>
    <dbReference type="NCBI Taxonomy" id="3238631"/>
    <lineage>
        <taxon>Bacteria</taxon>
        <taxon>Bacillati</taxon>
        <taxon>Actinomycetota</taxon>
        <taxon>Actinomycetes</taxon>
        <taxon>Kitasatosporales</taxon>
        <taxon>Streptomycetaceae</taxon>
        <taxon>Streptomyces</taxon>
    </lineage>
</organism>
<gene>
    <name evidence="2" type="ORF">AB5J52_06870</name>
</gene>
<protein>
    <recommendedName>
        <fullName evidence="3">DUF4190 domain-containing protein</fullName>
    </recommendedName>
</protein>
<accession>A0AB39QKF6</accession>
<keyword evidence="1" id="KW-0812">Transmembrane</keyword>
<keyword evidence="1" id="KW-0472">Membrane</keyword>
<evidence type="ECO:0008006" key="3">
    <source>
        <dbReference type="Google" id="ProtNLM"/>
    </source>
</evidence>
<reference evidence="2" key="1">
    <citation type="submission" date="2024-07" db="EMBL/GenBank/DDBJ databases">
        <authorList>
            <person name="Yu S.T."/>
        </authorList>
    </citation>
    <scope>NUCLEOTIDE SEQUENCE</scope>
    <source>
        <strain evidence="2">R39</strain>
    </source>
</reference>
<dbReference type="RefSeq" id="WP_369221553.1">
    <property type="nucleotide sequence ID" value="NZ_CP163441.1"/>
</dbReference>
<name>A0AB39QKF6_9ACTN</name>
<keyword evidence="1" id="KW-1133">Transmembrane helix</keyword>
<sequence>MDDDSGGCFLVAAIGLMAWGVIWGAIYFYKHHTEAIEDVAKTAVIGLAIGVAALLVLFIIGVLIYAFLGDWIAHQWKRFWLWVELEEQKNLERRRVHHTAHLLYVASREFQHAINEIKKWKD</sequence>
<proteinExistence type="predicted"/>
<dbReference type="AlphaFoldDB" id="A0AB39QKF6"/>
<evidence type="ECO:0000256" key="1">
    <source>
        <dbReference type="SAM" id="Phobius"/>
    </source>
</evidence>
<evidence type="ECO:0000313" key="2">
    <source>
        <dbReference type="EMBL" id="XDQ42005.1"/>
    </source>
</evidence>
<feature type="transmembrane region" description="Helical" evidence="1">
    <location>
        <begin position="44"/>
        <end position="68"/>
    </location>
</feature>
<feature type="transmembrane region" description="Helical" evidence="1">
    <location>
        <begin position="7"/>
        <end position="29"/>
    </location>
</feature>